<dbReference type="RefSeq" id="XP_024772347.1">
    <property type="nucleotide sequence ID" value="XM_024915417.1"/>
</dbReference>
<dbReference type="Proteomes" id="UP000241690">
    <property type="component" value="Unassembled WGS sequence"/>
</dbReference>
<accession>A0A2T4A6H9</accession>
<name>A0A2T4A6H9_TRIHA</name>
<proteinExistence type="predicted"/>
<evidence type="ECO:0000256" key="1">
    <source>
        <dbReference type="SAM" id="SignalP"/>
    </source>
</evidence>
<dbReference type="GeneID" id="36623985"/>
<feature type="chain" id="PRO_5015418200" description="Secreted protein" evidence="1">
    <location>
        <begin position="19"/>
        <end position="136"/>
    </location>
</feature>
<keyword evidence="1" id="KW-0732">Signal</keyword>
<keyword evidence="3" id="KW-1185">Reference proteome</keyword>
<feature type="signal peptide" evidence="1">
    <location>
        <begin position="1"/>
        <end position="18"/>
    </location>
</feature>
<dbReference type="EMBL" id="KZ679683">
    <property type="protein sequence ID" value="PTB52670.1"/>
    <property type="molecule type" value="Genomic_DNA"/>
</dbReference>
<dbReference type="AlphaFoldDB" id="A0A2T4A6H9"/>
<sequence>MLVAILMLTWGDWGGTLTDSMRRSCHVPGAEKLETGNSNLKPPPLKKNGCFVPQKRAIRAVSFAASPAPLEVGRVYYFELRREAKALALQASGFDRSPCQRFHSSCSPECSPKFPRGEPKFLFFPCFYQIKVNTNR</sequence>
<protein>
    <recommendedName>
        <fullName evidence="4">Secreted protein</fullName>
    </recommendedName>
</protein>
<reference evidence="2 3" key="1">
    <citation type="submission" date="2016-07" db="EMBL/GenBank/DDBJ databases">
        <title>Multiple horizontal gene transfer events from other fungi enriched the ability of initially mycotrophic Trichoderma (Ascomycota) to feed on dead plant biomass.</title>
        <authorList>
            <consortium name="DOE Joint Genome Institute"/>
            <person name="Aerts A."/>
            <person name="Atanasova L."/>
            <person name="Chenthamara K."/>
            <person name="Zhang J."/>
            <person name="Grujic M."/>
            <person name="Henrissat B."/>
            <person name="Kuo A."/>
            <person name="Salamov A."/>
            <person name="Lipzen A."/>
            <person name="Labutti K."/>
            <person name="Barry K."/>
            <person name="Miao Y."/>
            <person name="Rahimi M.J."/>
            <person name="Shen Q."/>
            <person name="Grigoriev I.V."/>
            <person name="Kubicek C.P."/>
            <person name="Druzhinina I.S."/>
        </authorList>
    </citation>
    <scope>NUCLEOTIDE SEQUENCE [LARGE SCALE GENOMIC DNA]</scope>
    <source>
        <strain evidence="2 3">CBS 226.95</strain>
    </source>
</reference>
<organism evidence="2 3">
    <name type="scientific">Trichoderma harzianum CBS 226.95</name>
    <dbReference type="NCBI Taxonomy" id="983964"/>
    <lineage>
        <taxon>Eukaryota</taxon>
        <taxon>Fungi</taxon>
        <taxon>Dikarya</taxon>
        <taxon>Ascomycota</taxon>
        <taxon>Pezizomycotina</taxon>
        <taxon>Sordariomycetes</taxon>
        <taxon>Hypocreomycetidae</taxon>
        <taxon>Hypocreales</taxon>
        <taxon>Hypocreaceae</taxon>
        <taxon>Trichoderma</taxon>
    </lineage>
</organism>
<evidence type="ECO:0008006" key="4">
    <source>
        <dbReference type="Google" id="ProtNLM"/>
    </source>
</evidence>
<evidence type="ECO:0000313" key="3">
    <source>
        <dbReference type="Proteomes" id="UP000241690"/>
    </source>
</evidence>
<evidence type="ECO:0000313" key="2">
    <source>
        <dbReference type="EMBL" id="PTB52670.1"/>
    </source>
</evidence>
<gene>
    <name evidence="2" type="ORF">M431DRAFT_469080</name>
</gene>